<proteinExistence type="predicted"/>
<dbReference type="SUPFAM" id="SSF53448">
    <property type="entry name" value="Nucleotide-diphospho-sugar transferases"/>
    <property type="match status" value="1"/>
</dbReference>
<dbReference type="RefSeq" id="WP_327795089.1">
    <property type="nucleotide sequence ID" value="NZ_JADQAZ010000003.1"/>
</dbReference>
<evidence type="ECO:0000313" key="2">
    <source>
        <dbReference type="EMBL" id="MBT0958873.1"/>
    </source>
</evidence>
<dbReference type="EMBL" id="JADQAZ010000003">
    <property type="protein sequence ID" value="MBT0958873.1"/>
    <property type="molecule type" value="Genomic_DNA"/>
</dbReference>
<feature type="region of interest" description="Disordered" evidence="1">
    <location>
        <begin position="24"/>
        <end position="53"/>
    </location>
</feature>
<gene>
    <name evidence="2" type="ORF">IV417_15900</name>
</gene>
<dbReference type="AlphaFoldDB" id="A0AAP2G5F0"/>
<comment type="caution">
    <text evidence="2">The sequence shown here is derived from an EMBL/GenBank/DDBJ whole genome shotgun (WGS) entry which is preliminary data.</text>
</comment>
<sequence>MAQALATPKARRARLLTLARVAGPQAARKPGLAPSEEAALTLRQSPPPPRAPEGAVTFLIPLVGKHHVENWTTVSERLAATLTSLARQTNPHWQALICGQDMPEGLPADPRIRFLPFDQEVEGNDKWNKLRLLAQALPTQAPMGGYAMPFDADDLLHPDAVDHMLRNTARGGHIVSEGYVLDMGRSLLALAGPRSLAMPLRKPFWKLCGSAAAFDWDGTPECQSFIEEATQHEHRMFPYLAALAGRPLKPLPFAAALYILNHGENFGVRRGRISFKARFVERYQITEIARLTRAQSDFALEP</sequence>
<dbReference type="InterPro" id="IPR029044">
    <property type="entry name" value="Nucleotide-diphossugar_trans"/>
</dbReference>
<evidence type="ECO:0000313" key="3">
    <source>
        <dbReference type="Proteomes" id="UP001315686"/>
    </source>
</evidence>
<dbReference type="Proteomes" id="UP001315686">
    <property type="component" value="Unassembled WGS sequence"/>
</dbReference>
<protein>
    <recommendedName>
        <fullName evidence="4">Glycosyltransferase</fullName>
    </recommendedName>
</protein>
<evidence type="ECO:0000256" key="1">
    <source>
        <dbReference type="SAM" id="MobiDB-lite"/>
    </source>
</evidence>
<accession>A0AAP2G5F0</accession>
<name>A0AAP2G5F0_9RHOB</name>
<organism evidence="2 3">
    <name type="scientific">Harenicola maris</name>
    <dbReference type="NCBI Taxonomy" id="2841044"/>
    <lineage>
        <taxon>Bacteria</taxon>
        <taxon>Pseudomonadati</taxon>
        <taxon>Pseudomonadota</taxon>
        <taxon>Alphaproteobacteria</taxon>
        <taxon>Rhodobacterales</taxon>
        <taxon>Paracoccaceae</taxon>
        <taxon>Harenicola</taxon>
    </lineage>
</organism>
<reference evidence="2 3" key="1">
    <citation type="journal article" date="2021" name="Arch. Microbiol.">
        <title>Harenicola maris gen. nov., sp. nov. isolated from the Sea of Japan shallow sediments.</title>
        <authorList>
            <person name="Romanenko L.A."/>
            <person name="Kurilenko V.V."/>
            <person name="Chernysheva N.Y."/>
            <person name="Tekutyeva L.A."/>
            <person name="Velansky P.V."/>
            <person name="Svetashev V.I."/>
            <person name="Isaeva M.P."/>
        </authorList>
    </citation>
    <scope>NUCLEOTIDE SEQUENCE [LARGE SCALE GENOMIC DNA]</scope>
    <source>
        <strain evidence="2 3">KMM 3653</strain>
    </source>
</reference>
<keyword evidence="3" id="KW-1185">Reference proteome</keyword>
<evidence type="ECO:0008006" key="4">
    <source>
        <dbReference type="Google" id="ProtNLM"/>
    </source>
</evidence>